<sequence length="175" mass="17951">MRISRVFYAALLIVVALVVQVSVLARLGLPGAVPDLLLLVVVGLALTYGPTSGCVIGFAAGLCADLAPPADHAAGRYAFVLCLTGYVAGMFASRNPRRSVLTPIAVIAIAAAGTTVLYAAVGALVGDGAVREVGLTKLLLTAVLYDAILAPFVVPWVMALARKVDPKPLLSGLSR</sequence>
<proteinExistence type="inferred from homology"/>
<dbReference type="Gene3D" id="1.10.1760.20">
    <property type="match status" value="1"/>
</dbReference>
<evidence type="ECO:0000256" key="2">
    <source>
        <dbReference type="ARBA" id="ARBA00007776"/>
    </source>
</evidence>
<keyword evidence="5" id="KW-0133">Cell shape</keyword>
<comment type="caution">
    <text evidence="9">The sequence shown here is derived from an EMBL/GenBank/DDBJ whole genome shotgun (WGS) entry which is preliminary data.</text>
</comment>
<dbReference type="Pfam" id="PF04093">
    <property type="entry name" value="MreD"/>
    <property type="match status" value="1"/>
</dbReference>
<name>A0A1T3P1F6_9ACTN</name>
<feature type="transmembrane region" description="Helical" evidence="8">
    <location>
        <begin position="104"/>
        <end position="126"/>
    </location>
</feature>
<evidence type="ECO:0000256" key="3">
    <source>
        <dbReference type="ARBA" id="ARBA00022475"/>
    </source>
</evidence>
<feature type="transmembrane region" description="Helical" evidence="8">
    <location>
        <begin position="6"/>
        <end position="29"/>
    </location>
</feature>
<dbReference type="OrthoDB" id="3473300at2"/>
<comment type="subcellular location">
    <subcellularLocation>
        <location evidence="1">Cell membrane</location>
        <topology evidence="1">Multi-pass membrane protein</topology>
    </subcellularLocation>
</comment>
<feature type="transmembrane region" description="Helical" evidence="8">
    <location>
        <begin position="138"/>
        <end position="161"/>
    </location>
</feature>
<evidence type="ECO:0000256" key="5">
    <source>
        <dbReference type="ARBA" id="ARBA00022960"/>
    </source>
</evidence>
<evidence type="ECO:0000256" key="6">
    <source>
        <dbReference type="ARBA" id="ARBA00022989"/>
    </source>
</evidence>
<feature type="transmembrane region" description="Helical" evidence="8">
    <location>
        <begin position="36"/>
        <end position="62"/>
    </location>
</feature>
<dbReference type="NCBIfam" id="TIGR03426">
    <property type="entry name" value="shape_MreD"/>
    <property type="match status" value="1"/>
</dbReference>
<dbReference type="AlphaFoldDB" id="A0A1T3P1F6"/>
<comment type="similarity">
    <text evidence="2">Belongs to the MreD family.</text>
</comment>
<dbReference type="GO" id="GO:0005886">
    <property type="term" value="C:plasma membrane"/>
    <property type="evidence" value="ECO:0007669"/>
    <property type="project" value="UniProtKB-SubCell"/>
</dbReference>
<evidence type="ECO:0000256" key="1">
    <source>
        <dbReference type="ARBA" id="ARBA00004651"/>
    </source>
</evidence>
<dbReference type="InterPro" id="IPR007227">
    <property type="entry name" value="Cell_shape_determining_MreD"/>
</dbReference>
<evidence type="ECO:0000256" key="7">
    <source>
        <dbReference type="ARBA" id="ARBA00023136"/>
    </source>
</evidence>
<keyword evidence="10" id="KW-1185">Reference proteome</keyword>
<evidence type="ECO:0000313" key="9">
    <source>
        <dbReference type="EMBL" id="OPC82943.1"/>
    </source>
</evidence>
<dbReference type="eggNOG" id="COG2891">
    <property type="taxonomic scope" value="Bacteria"/>
</dbReference>
<protein>
    <submittedName>
        <fullName evidence="9">Rod shape-determining protein MreD</fullName>
    </submittedName>
</protein>
<evidence type="ECO:0000256" key="4">
    <source>
        <dbReference type="ARBA" id="ARBA00022692"/>
    </source>
</evidence>
<keyword evidence="4 8" id="KW-0812">Transmembrane</keyword>
<dbReference type="GO" id="GO:0008360">
    <property type="term" value="P:regulation of cell shape"/>
    <property type="evidence" value="ECO:0007669"/>
    <property type="project" value="UniProtKB-KW"/>
</dbReference>
<keyword evidence="3" id="KW-1003">Cell membrane</keyword>
<accession>A0A1T3P1F6</accession>
<organism evidence="9 10">
    <name type="scientific">Embleya scabrispora</name>
    <dbReference type="NCBI Taxonomy" id="159449"/>
    <lineage>
        <taxon>Bacteria</taxon>
        <taxon>Bacillati</taxon>
        <taxon>Actinomycetota</taxon>
        <taxon>Actinomycetes</taxon>
        <taxon>Kitasatosporales</taxon>
        <taxon>Streptomycetaceae</taxon>
        <taxon>Embleya</taxon>
    </lineage>
</organism>
<gene>
    <name evidence="9" type="ORF">B4N89_20175</name>
</gene>
<dbReference type="STRING" id="159449.B4N89_20175"/>
<keyword evidence="6 8" id="KW-1133">Transmembrane helix</keyword>
<evidence type="ECO:0000313" key="10">
    <source>
        <dbReference type="Proteomes" id="UP000190037"/>
    </source>
</evidence>
<feature type="transmembrane region" description="Helical" evidence="8">
    <location>
        <begin position="74"/>
        <end position="92"/>
    </location>
</feature>
<keyword evidence="7 8" id="KW-0472">Membrane</keyword>
<dbReference type="Proteomes" id="UP000190037">
    <property type="component" value="Unassembled WGS sequence"/>
</dbReference>
<evidence type="ECO:0000256" key="8">
    <source>
        <dbReference type="SAM" id="Phobius"/>
    </source>
</evidence>
<dbReference type="EMBL" id="MWQN01000001">
    <property type="protein sequence ID" value="OPC82943.1"/>
    <property type="molecule type" value="Genomic_DNA"/>
</dbReference>
<reference evidence="9 10" key="1">
    <citation type="submission" date="2017-03" db="EMBL/GenBank/DDBJ databases">
        <title>Draft genome sequence of Streptomyces scabrisporus NF3, endophyte isolated from Amphipterygium adstringens.</title>
        <authorList>
            <person name="Vazquez M."/>
            <person name="Ceapa C.D."/>
            <person name="Rodriguez Luna D."/>
            <person name="Sanchez Esquivel S."/>
        </authorList>
    </citation>
    <scope>NUCLEOTIDE SEQUENCE [LARGE SCALE GENOMIC DNA]</scope>
    <source>
        <strain evidence="9 10">NF3</strain>
    </source>
</reference>